<feature type="transmembrane region" description="Helical" evidence="16">
    <location>
        <begin position="655"/>
        <end position="679"/>
    </location>
</feature>
<evidence type="ECO:0000256" key="5">
    <source>
        <dbReference type="ARBA" id="ARBA00022729"/>
    </source>
</evidence>
<dbReference type="Pfam" id="PF01094">
    <property type="entry name" value="ANF_receptor"/>
    <property type="match status" value="1"/>
</dbReference>
<dbReference type="GO" id="GO:0007165">
    <property type="term" value="P:signal transduction"/>
    <property type="evidence" value="ECO:0007669"/>
    <property type="project" value="UniProtKB-ARBA"/>
</dbReference>
<reference evidence="18" key="3">
    <citation type="submission" date="2020-06" db="EMBL/GenBank/DDBJ databases">
        <title>Helianthus annuus Genome sequencing and assembly Release 2.</title>
        <authorList>
            <person name="Gouzy J."/>
            <person name="Langlade N."/>
            <person name="Munos S."/>
        </authorList>
    </citation>
    <scope>NUCLEOTIDE SEQUENCE</scope>
    <source>
        <tissue evidence="18">Leaves</tissue>
    </source>
</reference>
<keyword evidence="20" id="KW-1185">Reference proteome</keyword>
<dbReference type="EMBL" id="CM007898">
    <property type="protein sequence ID" value="OTG15316.1"/>
    <property type="molecule type" value="Genomic_DNA"/>
</dbReference>
<dbReference type="Gene3D" id="3.40.50.2300">
    <property type="match status" value="2"/>
</dbReference>
<dbReference type="EMBL" id="MNCJ02000324">
    <property type="protein sequence ID" value="KAF5791129.1"/>
    <property type="molecule type" value="Genomic_DNA"/>
</dbReference>
<comment type="subcellular location">
    <subcellularLocation>
        <location evidence="1">Membrane</location>
        <topology evidence="1">Multi-pass membrane protein</topology>
    </subcellularLocation>
</comment>
<evidence type="ECO:0000256" key="4">
    <source>
        <dbReference type="ARBA" id="ARBA00022692"/>
    </source>
</evidence>
<evidence type="ECO:0000256" key="7">
    <source>
        <dbReference type="ARBA" id="ARBA00023065"/>
    </source>
</evidence>
<feature type="disulfide bond" evidence="14">
    <location>
        <begin position="764"/>
        <end position="818"/>
    </location>
</feature>
<feature type="compositionally biased region" description="Low complexity" evidence="15">
    <location>
        <begin position="918"/>
        <end position="934"/>
    </location>
</feature>
<dbReference type="Gramene" id="mRNA:HanXRQr2_Chr09g0391151">
    <property type="protein sequence ID" value="mRNA:HanXRQr2_Chr09g0391151"/>
    <property type="gene ID" value="HanXRQr2_Chr09g0391151"/>
</dbReference>
<evidence type="ECO:0000313" key="20">
    <source>
        <dbReference type="Proteomes" id="UP000215914"/>
    </source>
</evidence>
<feature type="transmembrane region" description="Helical" evidence="16">
    <location>
        <begin position="837"/>
        <end position="856"/>
    </location>
</feature>
<evidence type="ECO:0000256" key="11">
    <source>
        <dbReference type="ARBA" id="ARBA00023286"/>
    </source>
</evidence>
<evidence type="ECO:0000256" key="6">
    <source>
        <dbReference type="ARBA" id="ARBA00022989"/>
    </source>
</evidence>
<evidence type="ECO:0000256" key="14">
    <source>
        <dbReference type="PIRSR" id="PIRSR037090-50"/>
    </source>
</evidence>
<dbReference type="PIRSF" id="PIRSF037090">
    <property type="entry name" value="Iontro_Glu-like_rcpt_pln"/>
    <property type="match status" value="1"/>
</dbReference>
<dbReference type="FunCoup" id="A0A251TXM5">
    <property type="interactions" value="239"/>
</dbReference>
<evidence type="ECO:0000313" key="19">
    <source>
        <dbReference type="EMBL" id="OTG15316.1"/>
    </source>
</evidence>
<evidence type="ECO:0000256" key="16">
    <source>
        <dbReference type="SAM" id="Phobius"/>
    </source>
</evidence>
<evidence type="ECO:0000256" key="12">
    <source>
        <dbReference type="ARBA" id="ARBA00023303"/>
    </source>
</evidence>
<keyword evidence="12 13" id="KW-0407">Ion channel</keyword>
<accession>A0A251TXM5</accession>
<dbReference type="GO" id="GO:0038023">
    <property type="term" value="F:signaling receptor activity"/>
    <property type="evidence" value="ECO:0000318"/>
    <property type="project" value="GO_Central"/>
</dbReference>
<sequence length="934" mass="104456">MNTVWGLLVVITFFNGCIIKQQWWTYAKSQITGNASIPSRPEVINIGSILTLDTIIGKVAKIGLEAAVENVNNDPTILKGTKLKLIVHDSNFSGFLSIMEAFQSLETESVAIIGPQTSVLAHMISHVVNKLQVPLLSFTATDPTLSSLQYPFFVRTTHSDAFQMAAIADIVGYYEWKQVVAIYIDDDHGRNGITFLADQLATKRCKISHKAPIKPDARRADIREVLLQIALMESRVIVVHTYANWGLDVLQAAHDLHMMDRGYVWITTNWLSTVIDISSWVNPTKFFSSMQGVITLRSYIKNSPLKRKFATEWKNMTTLGLSTYSLYAYDTIWLLARALDNFFNHGGSVSFSKDPERNDSRGGFLNLDSLRIFNEGNSLLNNILQVKMNGTTGPVEFTSDKNLISPAFEVINVIGTGFRRVGYWSNSSRLSTTLPETLPNRTSSPKPLRNVIWPGETLKKPRGWVFPHNGNQLKIGVPKHVNFKEFVDQVKGTDMYEGYCIDVFTSAVNLLPYAVPYKFYPYGDGYHDPDATHLVSLISAGVYDAVVGDIAIITNRTQMADFTQPYTESGLVVVAPVRRLNSGTWAFLRPFTAKLWCVTGLFFIVVGAIVWILEHRINDEFRGPPKQQIITTLWFSFSTLYFSHKQNMMSSLGRLVLIMWLLVVLIISSSYTASLTSILTVQKLSSPIEGISSLMSIKDPIGYQQNSFVRNYLVDELGISETRLVPLNLPEDYEKALNDGPNNGGVAAVVDERPYIELFLSTRCQFSIVGQQFTKNGWGFAFPRDSPLAVDISSAILKLSENGELQRIHDKWLTRSACSSQGAKTAVDRLELKSFKGLFFICGLACCIALFIYLGLTIHQYAKHKPDLLEPSTRSLKPGRLKTFISFVDEKQESVKARTQKRLEEARSRASLDGNDLSVNGSRSSRRVSVSDTP</sequence>
<dbReference type="Pfam" id="PF00060">
    <property type="entry name" value="Lig_chan"/>
    <property type="match status" value="1"/>
</dbReference>
<keyword evidence="10" id="KW-0325">Glycoprotein</keyword>
<name>A0A251TXM5_HELAN</name>
<dbReference type="InterPro" id="IPR017103">
    <property type="entry name" value="Iontropic_Glu_rcpt_pln"/>
</dbReference>
<dbReference type="GO" id="GO:0015276">
    <property type="term" value="F:ligand-gated monoatomic ion channel activity"/>
    <property type="evidence" value="ECO:0000318"/>
    <property type="project" value="GO_Central"/>
</dbReference>
<dbReference type="OMA" id="YSHANNA"/>
<keyword evidence="4 16" id="KW-0812">Transmembrane</keyword>
<dbReference type="InterPro" id="IPR015683">
    <property type="entry name" value="Ionotropic_Glu_rcpt"/>
</dbReference>
<keyword evidence="14" id="KW-1015">Disulfide bond</keyword>
<proteinExistence type="inferred from homology"/>
<dbReference type="GO" id="GO:0009611">
    <property type="term" value="P:response to wounding"/>
    <property type="evidence" value="ECO:0007669"/>
    <property type="project" value="UniProtKB-ARBA"/>
</dbReference>
<reference evidence="19" key="2">
    <citation type="submission" date="2017-02" db="EMBL/GenBank/DDBJ databases">
        <title>Sunflower complete genome.</title>
        <authorList>
            <person name="Langlade N."/>
            <person name="Munos S."/>
        </authorList>
    </citation>
    <scope>NUCLEOTIDE SEQUENCE [LARGE SCALE GENOMIC DNA]</scope>
    <source>
        <tissue evidence="19">Leaves</tissue>
    </source>
</reference>
<keyword evidence="8 13" id="KW-0472">Membrane</keyword>
<comment type="function">
    <text evidence="13">Glutamate-gated receptor that probably acts as non-selective cation channel.</text>
</comment>
<dbReference type="FunFam" id="3.40.190.10:FF:000175">
    <property type="entry name" value="Glutamate receptor"/>
    <property type="match status" value="1"/>
</dbReference>
<dbReference type="Proteomes" id="UP000215914">
    <property type="component" value="Chromosome 9"/>
</dbReference>
<dbReference type="FunFam" id="1.10.287.70:FF:000037">
    <property type="entry name" value="Glutamate receptor"/>
    <property type="match status" value="1"/>
</dbReference>
<dbReference type="FunFam" id="3.40.190.10:FF:000054">
    <property type="entry name" value="Glutamate receptor"/>
    <property type="match status" value="1"/>
</dbReference>
<evidence type="ECO:0000256" key="15">
    <source>
        <dbReference type="SAM" id="MobiDB-lite"/>
    </source>
</evidence>
<feature type="domain" description="Ionotropic glutamate receptor C-terminal" evidence="17">
    <location>
        <begin position="472"/>
        <end position="815"/>
    </location>
</feature>
<keyword evidence="6 16" id="KW-1133">Transmembrane helix</keyword>
<keyword evidence="3 13" id="KW-0813">Transport</keyword>
<organism evidence="19 20">
    <name type="scientific">Helianthus annuus</name>
    <name type="common">Common sunflower</name>
    <dbReference type="NCBI Taxonomy" id="4232"/>
    <lineage>
        <taxon>Eukaryota</taxon>
        <taxon>Viridiplantae</taxon>
        <taxon>Streptophyta</taxon>
        <taxon>Embryophyta</taxon>
        <taxon>Tracheophyta</taxon>
        <taxon>Spermatophyta</taxon>
        <taxon>Magnoliopsida</taxon>
        <taxon>eudicotyledons</taxon>
        <taxon>Gunneridae</taxon>
        <taxon>Pentapetalae</taxon>
        <taxon>asterids</taxon>
        <taxon>campanulids</taxon>
        <taxon>Asterales</taxon>
        <taxon>Asteraceae</taxon>
        <taxon>Asteroideae</taxon>
        <taxon>Heliantheae alliance</taxon>
        <taxon>Heliantheae</taxon>
        <taxon>Helianthus</taxon>
    </lineage>
</organism>
<evidence type="ECO:0000256" key="13">
    <source>
        <dbReference type="PIRNR" id="PIRNR037090"/>
    </source>
</evidence>
<reference evidence="18 20" key="1">
    <citation type="journal article" date="2017" name="Nature">
        <title>The sunflower genome provides insights into oil metabolism, flowering and Asterid evolution.</title>
        <authorList>
            <person name="Badouin H."/>
            <person name="Gouzy J."/>
            <person name="Grassa C.J."/>
            <person name="Murat F."/>
            <person name="Staton S.E."/>
            <person name="Cottret L."/>
            <person name="Lelandais-Briere C."/>
            <person name="Owens G.L."/>
            <person name="Carrere S."/>
            <person name="Mayjonade B."/>
            <person name="Legrand L."/>
            <person name="Gill N."/>
            <person name="Kane N.C."/>
            <person name="Bowers J.E."/>
            <person name="Hubner S."/>
            <person name="Bellec A."/>
            <person name="Berard A."/>
            <person name="Berges H."/>
            <person name="Blanchet N."/>
            <person name="Boniface M.C."/>
            <person name="Brunel D."/>
            <person name="Catrice O."/>
            <person name="Chaidir N."/>
            <person name="Claudel C."/>
            <person name="Donnadieu C."/>
            <person name="Faraut T."/>
            <person name="Fievet G."/>
            <person name="Helmstetter N."/>
            <person name="King M."/>
            <person name="Knapp S.J."/>
            <person name="Lai Z."/>
            <person name="Le Paslier M.C."/>
            <person name="Lippi Y."/>
            <person name="Lorenzon L."/>
            <person name="Mandel J.R."/>
            <person name="Marage G."/>
            <person name="Marchand G."/>
            <person name="Marquand E."/>
            <person name="Bret-Mestries E."/>
            <person name="Morien E."/>
            <person name="Nambeesan S."/>
            <person name="Nguyen T."/>
            <person name="Pegot-Espagnet P."/>
            <person name="Pouilly N."/>
            <person name="Raftis F."/>
            <person name="Sallet E."/>
            <person name="Schiex T."/>
            <person name="Thomas J."/>
            <person name="Vandecasteele C."/>
            <person name="Vares D."/>
            <person name="Vear F."/>
            <person name="Vautrin S."/>
            <person name="Crespi M."/>
            <person name="Mangin B."/>
            <person name="Burke J.M."/>
            <person name="Salse J."/>
            <person name="Munos S."/>
            <person name="Vincourt P."/>
            <person name="Rieseberg L.H."/>
            <person name="Langlade N.B."/>
        </authorList>
    </citation>
    <scope>NUCLEOTIDE SEQUENCE [LARGE SCALE GENOMIC DNA]</scope>
    <source>
        <strain evidence="20">cv. SF193</strain>
        <tissue evidence="18">Leaves</tissue>
    </source>
</reference>
<dbReference type="AlphaFoldDB" id="A0A251TXM5"/>
<dbReference type="GO" id="GO:0005886">
    <property type="term" value="C:plasma membrane"/>
    <property type="evidence" value="ECO:0000318"/>
    <property type="project" value="GO_Central"/>
</dbReference>
<dbReference type="SMART" id="SM00079">
    <property type="entry name" value="PBPe"/>
    <property type="match status" value="1"/>
</dbReference>
<evidence type="ECO:0000256" key="10">
    <source>
        <dbReference type="ARBA" id="ARBA00023180"/>
    </source>
</evidence>
<evidence type="ECO:0000259" key="17">
    <source>
        <dbReference type="SMART" id="SM00079"/>
    </source>
</evidence>
<dbReference type="GO" id="GO:1901701">
    <property type="term" value="P:cellular response to oxygen-containing compound"/>
    <property type="evidence" value="ECO:0007669"/>
    <property type="project" value="UniProtKB-ARBA"/>
</dbReference>
<dbReference type="Gene3D" id="1.10.287.70">
    <property type="match status" value="1"/>
</dbReference>
<protein>
    <recommendedName>
        <fullName evidence="13">Glutamate receptor</fullName>
    </recommendedName>
</protein>
<evidence type="ECO:0000256" key="8">
    <source>
        <dbReference type="ARBA" id="ARBA00023136"/>
    </source>
</evidence>
<keyword evidence="7 13" id="KW-0406">Ion transport</keyword>
<gene>
    <name evidence="19" type="ORF">HannXRQ_Chr09g0259081</name>
    <name evidence="18" type="ORF">HanXRQr2_Chr09g0391151</name>
</gene>
<dbReference type="Gene3D" id="3.40.190.10">
    <property type="entry name" value="Periplasmic binding protein-like II"/>
    <property type="match status" value="2"/>
</dbReference>
<evidence type="ECO:0000256" key="9">
    <source>
        <dbReference type="ARBA" id="ARBA00023170"/>
    </source>
</evidence>
<evidence type="ECO:0000256" key="1">
    <source>
        <dbReference type="ARBA" id="ARBA00004141"/>
    </source>
</evidence>
<dbReference type="InParanoid" id="A0A251TXM5"/>
<evidence type="ECO:0000256" key="2">
    <source>
        <dbReference type="ARBA" id="ARBA00008685"/>
    </source>
</evidence>
<dbReference type="InterPro" id="IPR001828">
    <property type="entry name" value="ANF_lig-bd_rcpt"/>
</dbReference>
<keyword evidence="9 13" id="KW-0675">Receptor</keyword>
<dbReference type="OrthoDB" id="5984008at2759"/>
<dbReference type="FunFam" id="3.40.50.2300:FF:000081">
    <property type="entry name" value="Glutamate receptor"/>
    <property type="match status" value="1"/>
</dbReference>
<dbReference type="CDD" id="cd13686">
    <property type="entry name" value="GluR_Plant"/>
    <property type="match status" value="1"/>
</dbReference>
<evidence type="ECO:0000313" key="18">
    <source>
        <dbReference type="EMBL" id="KAF5791129.1"/>
    </source>
</evidence>
<keyword evidence="5" id="KW-0732">Signal</keyword>
<dbReference type="InterPro" id="IPR001320">
    <property type="entry name" value="Iontro_rcpt_C"/>
</dbReference>
<dbReference type="PANTHER" id="PTHR18966">
    <property type="entry name" value="IONOTROPIC GLUTAMATE RECEPTOR"/>
    <property type="match status" value="1"/>
</dbReference>
<dbReference type="SUPFAM" id="SSF53822">
    <property type="entry name" value="Periplasmic binding protein-like I"/>
    <property type="match status" value="1"/>
</dbReference>
<dbReference type="CDD" id="cd19990">
    <property type="entry name" value="PBP1_GABAb_receptor_plant"/>
    <property type="match status" value="1"/>
</dbReference>
<dbReference type="InterPro" id="IPR044440">
    <property type="entry name" value="GABAb_receptor_plant_PBP1"/>
</dbReference>
<dbReference type="InterPro" id="IPR028082">
    <property type="entry name" value="Peripla_BP_I"/>
</dbReference>
<keyword evidence="11 13" id="KW-1071">Ligand-gated ion channel</keyword>
<dbReference type="SUPFAM" id="SSF53850">
    <property type="entry name" value="Periplasmic binding protein-like II"/>
    <property type="match status" value="1"/>
</dbReference>
<evidence type="ECO:0000256" key="3">
    <source>
        <dbReference type="ARBA" id="ARBA00022448"/>
    </source>
</evidence>
<feature type="transmembrane region" description="Helical" evidence="16">
    <location>
        <begin position="595"/>
        <end position="613"/>
    </location>
</feature>
<comment type="similarity">
    <text evidence="2 13">Belongs to the glutamate-gated ion channel (TC 1.A.10.1) family.</text>
</comment>
<feature type="region of interest" description="Disordered" evidence="15">
    <location>
        <begin position="906"/>
        <end position="934"/>
    </location>
</feature>